<dbReference type="InterPro" id="IPR018497">
    <property type="entry name" value="Peptidase_M13_C"/>
</dbReference>
<dbReference type="GO" id="GO:0046872">
    <property type="term" value="F:metal ion binding"/>
    <property type="evidence" value="ECO:0007669"/>
    <property type="project" value="UniProtKB-KW"/>
</dbReference>
<evidence type="ECO:0000256" key="2">
    <source>
        <dbReference type="ARBA" id="ARBA00007357"/>
    </source>
</evidence>
<dbReference type="STRING" id="1202772.A0A0A7CNF7"/>
<keyword evidence="7 12" id="KW-0482">Metalloprotease</keyword>
<dbReference type="PANTHER" id="PTHR11733">
    <property type="entry name" value="ZINC METALLOPROTEASE FAMILY M13 NEPRILYSIN-RELATED"/>
    <property type="match status" value="1"/>
</dbReference>
<dbReference type="Gene3D" id="3.40.390.10">
    <property type="entry name" value="Collagenase (Catalytic Domain)"/>
    <property type="match status" value="1"/>
</dbReference>
<evidence type="ECO:0000256" key="6">
    <source>
        <dbReference type="ARBA" id="ARBA00022833"/>
    </source>
</evidence>
<accession>A0A0A7CNF7</accession>
<dbReference type="CDD" id="cd08662">
    <property type="entry name" value="M13"/>
    <property type="match status" value="1"/>
</dbReference>
<dbReference type="PRINTS" id="PR00786">
    <property type="entry name" value="NEPRILYSIN"/>
</dbReference>
<dbReference type="PROSITE" id="PS51885">
    <property type="entry name" value="NEPRILYSIN"/>
    <property type="match status" value="1"/>
</dbReference>
<evidence type="ECO:0000313" key="13">
    <source>
        <dbReference type="Proteomes" id="UP000243579"/>
    </source>
</evidence>
<feature type="domain" description="Peptidase M13 C-terminal" evidence="9">
    <location>
        <begin position="466"/>
        <end position="670"/>
    </location>
</feature>
<gene>
    <name evidence="12" type="ORF">ACHHYP_05015</name>
</gene>
<keyword evidence="4" id="KW-0479">Metal-binding</keyword>
<dbReference type="PANTHER" id="PTHR11733:SF167">
    <property type="entry name" value="FI17812P1-RELATED"/>
    <property type="match status" value="1"/>
</dbReference>
<dbReference type="EMBL" id="KM038524">
    <property type="protein sequence ID" value="AIG55985.1"/>
    <property type="molecule type" value="Genomic_DNA"/>
</dbReference>
<reference evidence="11 13" key="1">
    <citation type="journal article" date="2014" name="Genome Biol. Evol.">
        <title>The secreted proteins of Achlya hypogyna and Thraustotheca clavata identify the ancestral oomycete secretome and reveal gene acquisitions by horizontal gene transfer.</title>
        <authorList>
            <person name="Misner I."/>
            <person name="Blouin N."/>
            <person name="Leonard G."/>
            <person name="Richards T.A."/>
            <person name="Lane C.E."/>
        </authorList>
    </citation>
    <scope>NUCLEOTIDE SEQUENCE</scope>
    <source>
        <strain evidence="11 13">ATCC 48635</strain>
    </source>
</reference>
<feature type="domain" description="Peptidase M13 N-terminal" evidence="10">
    <location>
        <begin position="37"/>
        <end position="414"/>
    </location>
</feature>
<comment type="similarity">
    <text evidence="2">Belongs to the peptidase M13 family.</text>
</comment>
<dbReference type="OrthoDB" id="6475849at2759"/>
<dbReference type="Gene3D" id="1.10.1380.10">
    <property type="entry name" value="Neutral endopeptidase , domain2"/>
    <property type="match status" value="1"/>
</dbReference>
<keyword evidence="3 12" id="KW-0645">Protease</keyword>
<feature type="signal peptide" evidence="8">
    <location>
        <begin position="1"/>
        <end position="17"/>
    </location>
</feature>
<organism evidence="11">
    <name type="scientific">Achlya hypogyna</name>
    <name type="common">Oomycete</name>
    <name type="synonym">Protoachlya hypogyna</name>
    <dbReference type="NCBI Taxonomy" id="1202772"/>
    <lineage>
        <taxon>Eukaryota</taxon>
        <taxon>Sar</taxon>
        <taxon>Stramenopiles</taxon>
        <taxon>Oomycota</taxon>
        <taxon>Saprolegniomycetes</taxon>
        <taxon>Saprolegniales</taxon>
        <taxon>Achlyaceae</taxon>
        <taxon>Achlya</taxon>
    </lineage>
</organism>
<evidence type="ECO:0000256" key="1">
    <source>
        <dbReference type="ARBA" id="ARBA00001947"/>
    </source>
</evidence>
<evidence type="ECO:0000256" key="8">
    <source>
        <dbReference type="SAM" id="SignalP"/>
    </source>
</evidence>
<evidence type="ECO:0000256" key="5">
    <source>
        <dbReference type="ARBA" id="ARBA00022801"/>
    </source>
</evidence>
<dbReference type="Pfam" id="PF01431">
    <property type="entry name" value="Peptidase_M13"/>
    <property type="match status" value="1"/>
</dbReference>
<evidence type="ECO:0000256" key="7">
    <source>
        <dbReference type="ARBA" id="ARBA00023049"/>
    </source>
</evidence>
<dbReference type="InterPro" id="IPR042089">
    <property type="entry name" value="Peptidase_M13_dom_2"/>
</dbReference>
<dbReference type="InterPro" id="IPR000718">
    <property type="entry name" value="Peptidase_M13"/>
</dbReference>
<evidence type="ECO:0000259" key="10">
    <source>
        <dbReference type="Pfam" id="PF05649"/>
    </source>
</evidence>
<dbReference type="EMBL" id="JNBR01000559">
    <property type="protein sequence ID" value="OQR91069.1"/>
    <property type="molecule type" value="Genomic_DNA"/>
</dbReference>
<dbReference type="GO" id="GO:0005886">
    <property type="term" value="C:plasma membrane"/>
    <property type="evidence" value="ECO:0007669"/>
    <property type="project" value="TreeGrafter"/>
</dbReference>
<evidence type="ECO:0000313" key="11">
    <source>
        <dbReference type="EMBL" id="AIG55985.1"/>
    </source>
</evidence>
<evidence type="ECO:0000256" key="4">
    <source>
        <dbReference type="ARBA" id="ARBA00022723"/>
    </source>
</evidence>
<dbReference type="InterPro" id="IPR024079">
    <property type="entry name" value="MetalloPept_cat_dom_sf"/>
</dbReference>
<dbReference type="GO" id="GO:0016485">
    <property type="term" value="P:protein processing"/>
    <property type="evidence" value="ECO:0007669"/>
    <property type="project" value="TreeGrafter"/>
</dbReference>
<dbReference type="SUPFAM" id="SSF55486">
    <property type="entry name" value="Metalloproteases ('zincins'), catalytic domain"/>
    <property type="match status" value="1"/>
</dbReference>
<proteinExistence type="inferred from homology"/>
<keyword evidence="6" id="KW-0862">Zinc</keyword>
<keyword evidence="13" id="KW-1185">Reference proteome</keyword>
<comment type="cofactor">
    <cofactor evidence="1">
        <name>Zn(2+)</name>
        <dbReference type="ChEBI" id="CHEBI:29105"/>
    </cofactor>
</comment>
<keyword evidence="5" id="KW-0378">Hydrolase</keyword>
<keyword evidence="8" id="KW-0732">Signal</keyword>
<sequence length="673" mass="74136">MVKIIVSVGALVATALAGSVTEFPKEVADLMDEMANPCTDFYKYACGGWYKNAVIPADRSTTDTSFSAIAAKNDEVIKQILASNYPKLGEYYASCKDEAKLTALGVTPIADDLKSIQSANSTTAILQIAAQLSKKNVPAFTQPAVYPDKKDATTNVLYSFQAPLTFDDLDYYKDPSIWGFLKPLYEQYIVTLFTLGSGKSAADAKAGAKVVMDFERQFAGVQLSKLEAMEAVTSTYNPMSYYEAATKYPLTVGIQLQEYGFNIRDGCLGATNKIILQDLSFFDRVEKLVAGLSLEDLKIITEFKLLNTFSTSLTPALATANWNLFGKVINGQKAEPSRESRCSTDIQTTLGEIVGDYYVKAMFDKTAATRADEMVLALEASFKQGIQNATWLDEETRKNGLTKLSKFVHLIGAPENPQKYPTLSLDGGDYVGNRNKIWTFDTDANLALIGTKVDRHKWSSPASEVNAWYSPRLNSITFPAAILQTPFFSGKADAAQNFGAIGMVIGHEITHGFDNSGRNFDGDGNLNPWWSDETSLEFNKKASCIANQYSKFDAKSEVTGQSLGKVNGRLTLGETIADNGGLKTAFRAYQTYIQTNPSKFTKEVGEKVFFLSFAQGWCSKNTDKYIQRMLKDVHPPGIFRVYGAVQNNDAFAKTFNCPVNSEMNPSEKCYLWE</sequence>
<dbReference type="Proteomes" id="UP000243579">
    <property type="component" value="Unassembled WGS sequence"/>
</dbReference>
<protein>
    <submittedName>
        <fullName evidence="12">Endothelin-converting enzyme, metalloprotease family M13</fullName>
    </submittedName>
    <submittedName>
        <fullName evidence="11">Secreted protein</fullName>
    </submittedName>
</protein>
<dbReference type="GO" id="GO:0004222">
    <property type="term" value="F:metalloendopeptidase activity"/>
    <property type="evidence" value="ECO:0007669"/>
    <property type="project" value="InterPro"/>
</dbReference>
<evidence type="ECO:0000313" key="12">
    <source>
        <dbReference type="EMBL" id="OQR91069.1"/>
    </source>
</evidence>
<dbReference type="Pfam" id="PF05649">
    <property type="entry name" value="Peptidase_M13_N"/>
    <property type="match status" value="1"/>
</dbReference>
<evidence type="ECO:0000256" key="3">
    <source>
        <dbReference type="ARBA" id="ARBA00022670"/>
    </source>
</evidence>
<feature type="chain" id="PRO_5002038148" evidence="8">
    <location>
        <begin position="18"/>
        <end position="673"/>
    </location>
</feature>
<name>A0A0A7CNF7_ACHHY</name>
<dbReference type="AlphaFoldDB" id="A0A0A7CNF7"/>
<dbReference type="InterPro" id="IPR008753">
    <property type="entry name" value="Peptidase_M13_N"/>
</dbReference>
<evidence type="ECO:0000259" key="9">
    <source>
        <dbReference type="Pfam" id="PF01431"/>
    </source>
</evidence>